<organism evidence="8 9">
    <name type="scientific">Vagococcus fluvialis</name>
    <dbReference type="NCBI Taxonomy" id="2738"/>
    <lineage>
        <taxon>Bacteria</taxon>
        <taxon>Bacillati</taxon>
        <taxon>Bacillota</taxon>
        <taxon>Bacilli</taxon>
        <taxon>Lactobacillales</taxon>
        <taxon>Enterococcaceae</taxon>
        <taxon>Vagococcus</taxon>
    </lineage>
</organism>
<dbReference type="InterPro" id="IPR010998">
    <property type="entry name" value="Integrase_recombinase_N"/>
</dbReference>
<dbReference type="InterPro" id="IPR011010">
    <property type="entry name" value="DNA_brk_join_enz"/>
</dbReference>
<name>A0A7X6I3F5_9ENTE</name>
<keyword evidence="3 5" id="KW-0238">DNA-binding</keyword>
<dbReference type="PANTHER" id="PTHR30349:SF41">
    <property type="entry name" value="INTEGRASE_RECOMBINASE PROTEIN MJ0367-RELATED"/>
    <property type="match status" value="1"/>
</dbReference>
<comment type="similarity">
    <text evidence="1">Belongs to the 'phage' integrase family.</text>
</comment>
<dbReference type="InterPro" id="IPR050090">
    <property type="entry name" value="Tyrosine_recombinase_XerCD"/>
</dbReference>
<evidence type="ECO:0000256" key="3">
    <source>
        <dbReference type="ARBA" id="ARBA00023125"/>
    </source>
</evidence>
<proteinExistence type="inferred from homology"/>
<dbReference type="InterPro" id="IPR004107">
    <property type="entry name" value="Integrase_SAM-like_N"/>
</dbReference>
<dbReference type="RefSeq" id="WP_167807716.1">
    <property type="nucleotide sequence ID" value="NZ_JAAVMB010000012.1"/>
</dbReference>
<dbReference type="InterPro" id="IPR044068">
    <property type="entry name" value="CB"/>
</dbReference>
<evidence type="ECO:0000259" key="7">
    <source>
        <dbReference type="PROSITE" id="PS51900"/>
    </source>
</evidence>
<dbReference type="Proteomes" id="UP000521358">
    <property type="component" value="Unassembled WGS sequence"/>
</dbReference>
<evidence type="ECO:0000256" key="4">
    <source>
        <dbReference type="ARBA" id="ARBA00023172"/>
    </source>
</evidence>
<evidence type="ECO:0000256" key="1">
    <source>
        <dbReference type="ARBA" id="ARBA00008857"/>
    </source>
</evidence>
<keyword evidence="2" id="KW-0229">DNA integration</keyword>
<feature type="domain" description="Core-binding (CB)" evidence="7">
    <location>
        <begin position="70"/>
        <end position="151"/>
    </location>
</feature>
<dbReference type="GO" id="GO:0015074">
    <property type="term" value="P:DNA integration"/>
    <property type="evidence" value="ECO:0007669"/>
    <property type="project" value="UniProtKB-KW"/>
</dbReference>
<dbReference type="EMBL" id="JAAVMB010000012">
    <property type="protein sequence ID" value="NKC68528.1"/>
    <property type="molecule type" value="Genomic_DNA"/>
</dbReference>
<dbReference type="InterPro" id="IPR002104">
    <property type="entry name" value="Integrase_catalytic"/>
</dbReference>
<dbReference type="Pfam" id="PF00589">
    <property type="entry name" value="Phage_integrase"/>
    <property type="match status" value="1"/>
</dbReference>
<dbReference type="AlphaFoldDB" id="A0A7X6I3F5"/>
<comment type="caution">
    <text evidence="8">The sequence shown here is derived from an EMBL/GenBank/DDBJ whole genome shotgun (WGS) entry which is preliminary data.</text>
</comment>
<dbReference type="GO" id="GO:0003677">
    <property type="term" value="F:DNA binding"/>
    <property type="evidence" value="ECO:0007669"/>
    <property type="project" value="UniProtKB-UniRule"/>
</dbReference>
<dbReference type="PANTHER" id="PTHR30349">
    <property type="entry name" value="PHAGE INTEGRASE-RELATED"/>
    <property type="match status" value="1"/>
</dbReference>
<dbReference type="SUPFAM" id="SSF56349">
    <property type="entry name" value="DNA breaking-rejoining enzymes"/>
    <property type="match status" value="1"/>
</dbReference>
<evidence type="ECO:0000313" key="9">
    <source>
        <dbReference type="Proteomes" id="UP000521358"/>
    </source>
</evidence>
<keyword evidence="4" id="KW-0233">DNA recombination</keyword>
<evidence type="ECO:0000256" key="2">
    <source>
        <dbReference type="ARBA" id="ARBA00022908"/>
    </source>
</evidence>
<dbReference type="GO" id="GO:0006310">
    <property type="term" value="P:DNA recombination"/>
    <property type="evidence" value="ECO:0007669"/>
    <property type="project" value="UniProtKB-KW"/>
</dbReference>
<dbReference type="Pfam" id="PF14659">
    <property type="entry name" value="Phage_int_SAM_3"/>
    <property type="match status" value="1"/>
</dbReference>
<evidence type="ECO:0000313" key="8">
    <source>
        <dbReference type="EMBL" id="NKC68528.1"/>
    </source>
</evidence>
<evidence type="ECO:0000256" key="5">
    <source>
        <dbReference type="PROSITE-ProRule" id="PRU01248"/>
    </source>
</evidence>
<dbReference type="Gene3D" id="1.10.150.130">
    <property type="match status" value="1"/>
</dbReference>
<accession>A0A7X6I3F5</accession>
<dbReference type="PROSITE" id="PS51900">
    <property type="entry name" value="CB"/>
    <property type="match status" value="1"/>
</dbReference>
<evidence type="ECO:0000259" key="6">
    <source>
        <dbReference type="PROSITE" id="PS51898"/>
    </source>
</evidence>
<gene>
    <name evidence="8" type="ORF">HED35_10550</name>
</gene>
<dbReference type="CDD" id="cd01189">
    <property type="entry name" value="INT_ICEBs1_C_like"/>
    <property type="match status" value="1"/>
</dbReference>
<sequence length="367" mass="42457">MVRRGENIYKRKDGRWEGRYIKDRKENGRIIYGYIYSKNYLDLKNKLIISKSLYQENYSDIKFNDFTFEGTLKECIPIWQKEIFNVVKSSTYASYCHKMENYIVPSLGEYKVRNIDKKIIESWLLKLKNKLASSSIRVVFLTLKSFFKVLKIKKLIIVNPCNAIVLKENNSRRNKALSENEQLILQKNSHKHPKGLAVNLALETGLRIGELSGLKWCDIDFDLNILHVRRTVQRINNPDKKSNTKTIILIGKPKTTYAERDIPITSNMSNLLLKSKKTNSGEFVFGGEKPAEPRVMSNWLKSISKDALGKTVNFHLLRHSFATRCIEKQVPVTTISELLGHSSVKMTLDIYTSSFLEEKRKAIELIT</sequence>
<protein>
    <submittedName>
        <fullName evidence="8">Site-specific integrase</fullName>
    </submittedName>
</protein>
<feature type="domain" description="Tyr recombinase" evidence="6">
    <location>
        <begin position="172"/>
        <end position="364"/>
    </location>
</feature>
<dbReference type="Gene3D" id="1.10.443.10">
    <property type="entry name" value="Intergrase catalytic core"/>
    <property type="match status" value="1"/>
</dbReference>
<dbReference type="PROSITE" id="PS51898">
    <property type="entry name" value="TYR_RECOMBINASE"/>
    <property type="match status" value="1"/>
</dbReference>
<dbReference type="InterPro" id="IPR013762">
    <property type="entry name" value="Integrase-like_cat_sf"/>
</dbReference>
<reference evidence="8 9" key="1">
    <citation type="submission" date="2020-03" db="EMBL/GenBank/DDBJ databases">
        <title>Bacterial samples isolated from urine from healthy bovine heifers (Gyr breed).</title>
        <authorList>
            <person name="Giannattasio-Ferraz S."/>
            <person name="Maskeri L."/>
            <person name="Penido A."/>
            <person name="Barbosa-Stancioli E.F."/>
            <person name="Putonti C."/>
        </authorList>
    </citation>
    <scope>NUCLEOTIDE SEQUENCE [LARGE SCALE GENOMIC DNA]</scope>
    <source>
        <strain evidence="8 9">UFMG-H7</strain>
    </source>
</reference>